<dbReference type="Pfam" id="PF00293">
    <property type="entry name" value="NUDIX"/>
    <property type="match status" value="1"/>
</dbReference>
<dbReference type="PROSITE" id="PS00893">
    <property type="entry name" value="NUDIX_BOX"/>
    <property type="match status" value="1"/>
</dbReference>
<dbReference type="Gene3D" id="3.90.79.10">
    <property type="entry name" value="Nucleoside Triphosphate Pyrophosphohydrolase"/>
    <property type="match status" value="1"/>
</dbReference>
<dbReference type="PROSITE" id="PS51462">
    <property type="entry name" value="NUDIX"/>
    <property type="match status" value="1"/>
</dbReference>
<keyword evidence="2 3" id="KW-0378">Hydrolase</keyword>
<name>A0A2T5UU13_9HYPH</name>
<dbReference type="InterPro" id="IPR020476">
    <property type="entry name" value="Nudix_hydrolase"/>
</dbReference>
<dbReference type="RefSeq" id="WP_107991856.1">
    <property type="nucleotide sequence ID" value="NZ_QAYG01000013.1"/>
</dbReference>
<dbReference type="OrthoDB" id="9800065at2"/>
<dbReference type="PRINTS" id="PR00502">
    <property type="entry name" value="NUDIXFAMILY"/>
</dbReference>
<comment type="cofactor">
    <cofactor evidence="1">
        <name>Mg(2+)</name>
        <dbReference type="ChEBI" id="CHEBI:18420"/>
    </cofactor>
</comment>
<dbReference type="SUPFAM" id="SSF55811">
    <property type="entry name" value="Nudix"/>
    <property type="match status" value="1"/>
</dbReference>
<dbReference type="AlphaFoldDB" id="A0A2T5UU13"/>
<accession>A0A2T5UU13</accession>
<dbReference type="InterPro" id="IPR000086">
    <property type="entry name" value="NUDIX_hydrolase_dom"/>
</dbReference>
<proteinExistence type="inferred from homology"/>
<dbReference type="CDD" id="cd04680">
    <property type="entry name" value="NUDIX_Hydrolase"/>
    <property type="match status" value="1"/>
</dbReference>
<protein>
    <submittedName>
        <fullName evidence="5">ADP-ribose pyrophosphatase YjhB (NUDIX family)</fullName>
    </submittedName>
</protein>
<evidence type="ECO:0000313" key="6">
    <source>
        <dbReference type="Proteomes" id="UP000244081"/>
    </source>
</evidence>
<evidence type="ECO:0000259" key="4">
    <source>
        <dbReference type="PROSITE" id="PS51462"/>
    </source>
</evidence>
<comment type="caution">
    <text evidence="5">The sequence shown here is derived from an EMBL/GenBank/DDBJ whole genome shotgun (WGS) entry which is preliminary data.</text>
</comment>
<evidence type="ECO:0000256" key="2">
    <source>
        <dbReference type="ARBA" id="ARBA00022801"/>
    </source>
</evidence>
<dbReference type="InterPro" id="IPR020084">
    <property type="entry name" value="NUDIX_hydrolase_CS"/>
</dbReference>
<dbReference type="EMBL" id="QAYG01000013">
    <property type="protein sequence ID" value="PTW54984.1"/>
    <property type="molecule type" value="Genomic_DNA"/>
</dbReference>
<gene>
    <name evidence="5" type="ORF">C8N35_11324</name>
</gene>
<comment type="similarity">
    <text evidence="3">Belongs to the Nudix hydrolase family.</text>
</comment>
<keyword evidence="6" id="KW-1185">Reference proteome</keyword>
<dbReference type="Proteomes" id="UP000244081">
    <property type="component" value="Unassembled WGS sequence"/>
</dbReference>
<evidence type="ECO:0000313" key="5">
    <source>
        <dbReference type="EMBL" id="PTW54984.1"/>
    </source>
</evidence>
<feature type="domain" description="Nudix hydrolase" evidence="4">
    <location>
        <begin position="26"/>
        <end position="153"/>
    </location>
</feature>
<dbReference type="InterPro" id="IPR015797">
    <property type="entry name" value="NUDIX_hydrolase-like_dom_sf"/>
</dbReference>
<dbReference type="PANTHER" id="PTHR43046:SF16">
    <property type="entry name" value="ADP-RIBOSE PYROPHOSPHATASE YJHB-RELATED"/>
    <property type="match status" value="1"/>
</dbReference>
<dbReference type="PANTHER" id="PTHR43046">
    <property type="entry name" value="GDP-MANNOSE MANNOSYL HYDROLASE"/>
    <property type="match status" value="1"/>
</dbReference>
<sequence length="160" mass="18232">MTRKIVRLFKPLIRRAIALGTLLLRPMTVGVRGAVLDGEGRVFLVRHTYLPGWYLPGGGVDPGETSQAAVIRELREEGNIEVEGRPELFGLYLNARLSRRNHVALYVIRAWRQPEPPRLPNREIAEAGFFRLDDLPAETTPATLRRLDEIGAERQRDEIW</sequence>
<organism evidence="5 6">
    <name type="scientific">Breoghania corrubedonensis</name>
    <dbReference type="NCBI Taxonomy" id="665038"/>
    <lineage>
        <taxon>Bacteria</taxon>
        <taxon>Pseudomonadati</taxon>
        <taxon>Pseudomonadota</taxon>
        <taxon>Alphaproteobacteria</taxon>
        <taxon>Hyphomicrobiales</taxon>
        <taxon>Stappiaceae</taxon>
        <taxon>Breoghania</taxon>
    </lineage>
</organism>
<reference evidence="5 6" key="1">
    <citation type="submission" date="2018-04" db="EMBL/GenBank/DDBJ databases">
        <title>Genomic Encyclopedia of Archaeal and Bacterial Type Strains, Phase II (KMG-II): from individual species to whole genera.</title>
        <authorList>
            <person name="Goeker M."/>
        </authorList>
    </citation>
    <scope>NUCLEOTIDE SEQUENCE [LARGE SCALE GENOMIC DNA]</scope>
    <source>
        <strain evidence="5 6">DSM 23382</strain>
    </source>
</reference>
<dbReference type="GO" id="GO:0016787">
    <property type="term" value="F:hydrolase activity"/>
    <property type="evidence" value="ECO:0007669"/>
    <property type="project" value="UniProtKB-KW"/>
</dbReference>
<evidence type="ECO:0000256" key="3">
    <source>
        <dbReference type="RuleBase" id="RU003476"/>
    </source>
</evidence>
<evidence type="ECO:0000256" key="1">
    <source>
        <dbReference type="ARBA" id="ARBA00001946"/>
    </source>
</evidence>